<evidence type="ECO:0008006" key="3">
    <source>
        <dbReference type="Google" id="ProtNLM"/>
    </source>
</evidence>
<comment type="caution">
    <text evidence="1">The sequence shown here is derived from an EMBL/GenBank/DDBJ whole genome shotgun (WGS) entry which is preliminary data.</text>
</comment>
<sequence length="46" mass="5090">KGNNCADFLAKLEASSDSDLTIHTSPPEGLFDIVWSDATETFFLRE</sequence>
<accession>A0A392SDK6</accession>
<organism evidence="1 2">
    <name type="scientific">Trifolium medium</name>
    <dbReference type="NCBI Taxonomy" id="97028"/>
    <lineage>
        <taxon>Eukaryota</taxon>
        <taxon>Viridiplantae</taxon>
        <taxon>Streptophyta</taxon>
        <taxon>Embryophyta</taxon>
        <taxon>Tracheophyta</taxon>
        <taxon>Spermatophyta</taxon>
        <taxon>Magnoliopsida</taxon>
        <taxon>eudicotyledons</taxon>
        <taxon>Gunneridae</taxon>
        <taxon>Pentapetalae</taxon>
        <taxon>rosids</taxon>
        <taxon>fabids</taxon>
        <taxon>Fabales</taxon>
        <taxon>Fabaceae</taxon>
        <taxon>Papilionoideae</taxon>
        <taxon>50 kb inversion clade</taxon>
        <taxon>NPAAA clade</taxon>
        <taxon>Hologalegina</taxon>
        <taxon>IRL clade</taxon>
        <taxon>Trifolieae</taxon>
        <taxon>Trifolium</taxon>
    </lineage>
</organism>
<reference evidence="1 2" key="1">
    <citation type="journal article" date="2018" name="Front. Plant Sci.">
        <title>Red Clover (Trifolium pratense) and Zigzag Clover (T. medium) - A Picture of Genomic Similarities and Differences.</title>
        <authorList>
            <person name="Dluhosova J."/>
            <person name="Istvanek J."/>
            <person name="Nedelnik J."/>
            <person name="Repkova J."/>
        </authorList>
    </citation>
    <scope>NUCLEOTIDE SEQUENCE [LARGE SCALE GENOMIC DNA]</scope>
    <source>
        <strain evidence="2">cv. 10/8</strain>
        <tissue evidence="1">Leaf</tissue>
    </source>
</reference>
<name>A0A392SDK6_9FABA</name>
<evidence type="ECO:0000313" key="1">
    <source>
        <dbReference type="EMBL" id="MCI47001.1"/>
    </source>
</evidence>
<dbReference type="Proteomes" id="UP000265520">
    <property type="component" value="Unassembled WGS sequence"/>
</dbReference>
<dbReference type="EMBL" id="LXQA010365941">
    <property type="protein sequence ID" value="MCI47001.1"/>
    <property type="molecule type" value="Genomic_DNA"/>
</dbReference>
<feature type="non-terminal residue" evidence="1">
    <location>
        <position position="1"/>
    </location>
</feature>
<dbReference type="AlphaFoldDB" id="A0A392SDK6"/>
<dbReference type="PANTHER" id="PTHR35516:SF11">
    <property type="entry name" value="CYTOCHROME B6-F COMPLEX SUBUNIT 5"/>
    <property type="match status" value="1"/>
</dbReference>
<protein>
    <recommendedName>
        <fullName evidence="3">RNase H type-1 domain-containing protein</fullName>
    </recommendedName>
</protein>
<proteinExistence type="predicted"/>
<dbReference type="PANTHER" id="PTHR35516">
    <property type="entry name" value="CYTOCHROME B6-F COMPLEX SUBUNIT 5"/>
    <property type="match status" value="1"/>
</dbReference>
<evidence type="ECO:0000313" key="2">
    <source>
        <dbReference type="Proteomes" id="UP000265520"/>
    </source>
</evidence>
<keyword evidence="2" id="KW-1185">Reference proteome</keyword>